<keyword evidence="1" id="KW-0472">Membrane</keyword>
<dbReference type="SUPFAM" id="SSF53448">
    <property type="entry name" value="Nucleotide-diphospho-sugar transferases"/>
    <property type="match status" value="1"/>
</dbReference>
<dbReference type="AlphaFoldDB" id="A0A381TFK5"/>
<dbReference type="InterPro" id="IPR001173">
    <property type="entry name" value="Glyco_trans_2-like"/>
</dbReference>
<dbReference type="InterPro" id="IPR029044">
    <property type="entry name" value="Nucleotide-diphossugar_trans"/>
</dbReference>
<dbReference type="EMBL" id="UINC01004520">
    <property type="protein sequence ID" value="SVA14922.1"/>
    <property type="molecule type" value="Genomic_DNA"/>
</dbReference>
<protein>
    <recommendedName>
        <fullName evidence="2">Glycosyltransferase 2-like domain-containing protein</fullName>
    </recommendedName>
</protein>
<dbReference type="CDD" id="cd00761">
    <property type="entry name" value="Glyco_tranf_GTA_type"/>
    <property type="match status" value="1"/>
</dbReference>
<dbReference type="Pfam" id="PF00535">
    <property type="entry name" value="Glycos_transf_2"/>
    <property type="match status" value="1"/>
</dbReference>
<feature type="domain" description="Glycosyltransferase 2-like" evidence="2">
    <location>
        <begin position="51"/>
        <end position="152"/>
    </location>
</feature>
<proteinExistence type="predicted"/>
<dbReference type="Gene3D" id="3.90.550.10">
    <property type="entry name" value="Spore Coat Polysaccharide Biosynthesis Protein SpsA, Chain A"/>
    <property type="match status" value="1"/>
</dbReference>
<accession>A0A381TFK5</accession>
<feature type="transmembrane region" description="Helical" evidence="1">
    <location>
        <begin position="234"/>
        <end position="254"/>
    </location>
</feature>
<evidence type="ECO:0000259" key="2">
    <source>
        <dbReference type="Pfam" id="PF00535"/>
    </source>
</evidence>
<keyword evidence="1" id="KW-1133">Transmembrane helix</keyword>
<reference evidence="3" key="1">
    <citation type="submission" date="2018-05" db="EMBL/GenBank/DDBJ databases">
        <authorList>
            <person name="Lanie J.A."/>
            <person name="Ng W.-L."/>
            <person name="Kazmierczak K.M."/>
            <person name="Andrzejewski T.M."/>
            <person name="Davidsen T.M."/>
            <person name="Wayne K.J."/>
            <person name="Tettelin H."/>
            <person name="Glass J.I."/>
            <person name="Rusch D."/>
            <person name="Podicherti R."/>
            <person name="Tsui H.-C.T."/>
            <person name="Winkler M.E."/>
        </authorList>
    </citation>
    <scope>NUCLEOTIDE SEQUENCE</scope>
</reference>
<evidence type="ECO:0000256" key="1">
    <source>
        <dbReference type="SAM" id="Phobius"/>
    </source>
</evidence>
<organism evidence="3">
    <name type="scientific">marine metagenome</name>
    <dbReference type="NCBI Taxonomy" id="408172"/>
    <lineage>
        <taxon>unclassified sequences</taxon>
        <taxon>metagenomes</taxon>
        <taxon>ecological metagenomes</taxon>
    </lineage>
</organism>
<evidence type="ECO:0000313" key="3">
    <source>
        <dbReference type="EMBL" id="SVA14922.1"/>
    </source>
</evidence>
<gene>
    <name evidence="3" type="ORF">METZ01_LOCUS67776</name>
</gene>
<name>A0A381TFK5_9ZZZZ</name>
<keyword evidence="1" id="KW-0812">Transmembrane</keyword>
<sequence length="270" mass="30826">MNNAANKNASLEILVSTKGQDNANFINRMFKNCSDIKLPVLIVNQSKKKLNFPQNNCRVKSTNEIGLSNSRNLAINNSKEEICLLSDDDVIYCSDFVETIKNSFTKNKDADIITYQASNELGEPFKDYPRIKTHNKRSISMINSFLIAFRRDSIIKNKIQFDSKFGLGSTFETGDEYIFLRNALEKKLNIIHCPKVILLHKSISSGQVVGKDKIIFARAAIFYKYYGTLSYLKLFHHIILLLNIKAIVFGDIFLKYKIGLKGIKKYKSML</sequence>